<feature type="transmembrane region" description="Helical" evidence="6">
    <location>
        <begin position="238"/>
        <end position="258"/>
    </location>
</feature>
<dbReference type="Proteomes" id="UP000533598">
    <property type="component" value="Unassembled WGS sequence"/>
</dbReference>
<keyword evidence="9" id="KW-1185">Reference proteome</keyword>
<feature type="transmembrane region" description="Helical" evidence="6">
    <location>
        <begin position="136"/>
        <end position="163"/>
    </location>
</feature>
<evidence type="ECO:0000256" key="4">
    <source>
        <dbReference type="ARBA" id="ARBA00023136"/>
    </source>
</evidence>
<comment type="subcellular location">
    <subcellularLocation>
        <location evidence="6">Cell membrane</location>
        <topology evidence="6">Multi-pass membrane protein</topology>
    </subcellularLocation>
    <subcellularLocation>
        <location evidence="1">Membrane</location>
        <topology evidence="1">Multi-pass membrane protein</topology>
    </subcellularLocation>
</comment>
<protein>
    <recommendedName>
        <fullName evidence="6">Transport permease protein</fullName>
    </recommendedName>
</protein>
<accession>A0A7W7CC49</accession>
<evidence type="ECO:0000256" key="6">
    <source>
        <dbReference type="RuleBase" id="RU361157"/>
    </source>
</evidence>
<gene>
    <name evidence="8" type="ORF">HNR67_004549</name>
</gene>
<dbReference type="GO" id="GO:0043190">
    <property type="term" value="C:ATP-binding cassette (ABC) transporter complex"/>
    <property type="evidence" value="ECO:0007669"/>
    <property type="project" value="InterPro"/>
</dbReference>
<keyword evidence="3 6" id="KW-1133">Transmembrane helix</keyword>
<dbReference type="RefSeq" id="WP_185004265.1">
    <property type="nucleotide sequence ID" value="NZ_BAAAUI010000028.1"/>
</dbReference>
<feature type="domain" description="ABC transmembrane type-2" evidence="7">
    <location>
        <begin position="27"/>
        <end position="263"/>
    </location>
</feature>
<feature type="transmembrane region" description="Helical" evidence="6">
    <location>
        <begin position="27"/>
        <end position="47"/>
    </location>
</feature>
<evidence type="ECO:0000313" key="9">
    <source>
        <dbReference type="Proteomes" id="UP000533598"/>
    </source>
</evidence>
<feature type="transmembrane region" description="Helical" evidence="6">
    <location>
        <begin position="59"/>
        <end position="81"/>
    </location>
</feature>
<feature type="transmembrane region" description="Helical" evidence="6">
    <location>
        <begin position="102"/>
        <end position="130"/>
    </location>
</feature>
<dbReference type="GO" id="GO:0046677">
    <property type="term" value="P:response to antibiotic"/>
    <property type="evidence" value="ECO:0007669"/>
    <property type="project" value="UniProtKB-KW"/>
</dbReference>
<keyword evidence="4 6" id="KW-0472">Membrane</keyword>
<comment type="caution">
    <text evidence="8">The sequence shown here is derived from an EMBL/GenBank/DDBJ whole genome shotgun (WGS) entry which is preliminary data.</text>
</comment>
<evidence type="ECO:0000259" key="7">
    <source>
        <dbReference type="PROSITE" id="PS51012"/>
    </source>
</evidence>
<dbReference type="InterPro" id="IPR000412">
    <property type="entry name" value="ABC_2_transport"/>
</dbReference>
<evidence type="ECO:0000256" key="1">
    <source>
        <dbReference type="ARBA" id="ARBA00004141"/>
    </source>
</evidence>
<dbReference type="InterPro" id="IPR051784">
    <property type="entry name" value="Nod_factor_ABC_transporter"/>
</dbReference>
<dbReference type="GO" id="GO:0140359">
    <property type="term" value="F:ABC-type transporter activity"/>
    <property type="evidence" value="ECO:0007669"/>
    <property type="project" value="InterPro"/>
</dbReference>
<proteinExistence type="inferred from homology"/>
<evidence type="ECO:0000256" key="3">
    <source>
        <dbReference type="ARBA" id="ARBA00022989"/>
    </source>
</evidence>
<comment type="similarity">
    <text evidence="6">Belongs to the ABC-2 integral membrane protein family.</text>
</comment>
<dbReference type="InterPro" id="IPR047817">
    <property type="entry name" value="ABC2_TM_bact-type"/>
</dbReference>
<dbReference type="PANTHER" id="PTHR43229">
    <property type="entry name" value="NODULATION PROTEIN J"/>
    <property type="match status" value="1"/>
</dbReference>
<keyword evidence="5" id="KW-0046">Antibiotic resistance</keyword>
<feature type="transmembrane region" description="Helical" evidence="6">
    <location>
        <begin position="175"/>
        <end position="194"/>
    </location>
</feature>
<reference evidence="8 9" key="1">
    <citation type="submission" date="2020-08" db="EMBL/GenBank/DDBJ databases">
        <title>Sequencing the genomes of 1000 actinobacteria strains.</title>
        <authorList>
            <person name="Klenk H.-P."/>
        </authorList>
    </citation>
    <scope>NUCLEOTIDE SEQUENCE [LARGE SCALE GENOMIC DNA]</scope>
    <source>
        <strain evidence="8 9">DSM 44230</strain>
    </source>
</reference>
<dbReference type="EMBL" id="JACHMH010000001">
    <property type="protein sequence ID" value="MBB4678431.1"/>
    <property type="molecule type" value="Genomic_DNA"/>
</dbReference>
<evidence type="ECO:0000256" key="5">
    <source>
        <dbReference type="ARBA" id="ARBA00023251"/>
    </source>
</evidence>
<evidence type="ECO:0000256" key="2">
    <source>
        <dbReference type="ARBA" id="ARBA00022692"/>
    </source>
</evidence>
<dbReference type="PANTHER" id="PTHR43229:SF2">
    <property type="entry name" value="NODULATION PROTEIN J"/>
    <property type="match status" value="1"/>
</dbReference>
<sequence length="266" mass="28146">MTGLPRVALESADLARRNLLHLRRTPALILSGLVEPVLFALLIGYVFGGSLGGDAYREFMLPGLLAQTVTFSASFTTIGLAQDLQSGMVDRFRALPISRLALLLGRTSADLVMVVGGVAVTTITGLAIGWRPHTGVFSVLAAFLLVLLYAFALSWIGAFIALVTPNAQVAGSFGLLWMFPVSFVSSGFVASATLPGPLADIAAWSPVSALANALRELFGNAAPPNFPAQVGWAAEHPIGYALLCTLGLITVFATLSTWRYRNRTRG</sequence>
<keyword evidence="6" id="KW-1003">Cell membrane</keyword>
<organism evidence="8 9">
    <name type="scientific">Crossiella cryophila</name>
    <dbReference type="NCBI Taxonomy" id="43355"/>
    <lineage>
        <taxon>Bacteria</taxon>
        <taxon>Bacillati</taxon>
        <taxon>Actinomycetota</taxon>
        <taxon>Actinomycetes</taxon>
        <taxon>Pseudonocardiales</taxon>
        <taxon>Pseudonocardiaceae</taxon>
        <taxon>Crossiella</taxon>
    </lineage>
</organism>
<evidence type="ECO:0000313" key="8">
    <source>
        <dbReference type="EMBL" id="MBB4678431.1"/>
    </source>
</evidence>
<keyword evidence="6" id="KW-0813">Transport</keyword>
<dbReference type="AlphaFoldDB" id="A0A7W7CC49"/>
<dbReference type="InterPro" id="IPR013525">
    <property type="entry name" value="ABC2_TM"/>
</dbReference>
<name>A0A7W7CC49_9PSEU</name>
<keyword evidence="2 6" id="KW-0812">Transmembrane</keyword>
<dbReference type="PIRSF" id="PIRSF006648">
    <property type="entry name" value="DrrB"/>
    <property type="match status" value="1"/>
</dbReference>
<dbReference type="Pfam" id="PF01061">
    <property type="entry name" value="ABC2_membrane"/>
    <property type="match status" value="1"/>
</dbReference>
<dbReference type="PROSITE" id="PS51012">
    <property type="entry name" value="ABC_TM2"/>
    <property type="match status" value="1"/>
</dbReference>